<keyword evidence="5" id="KW-1185">Reference proteome</keyword>
<dbReference type="RefSeq" id="WP_311425118.1">
    <property type="nucleotide sequence ID" value="NZ_JAVREH010000062.1"/>
</dbReference>
<dbReference type="PROSITE" id="PS51898">
    <property type="entry name" value="TYR_RECOMBINASE"/>
    <property type="match status" value="1"/>
</dbReference>
<evidence type="ECO:0000313" key="4">
    <source>
        <dbReference type="EMBL" id="MDT0263975.1"/>
    </source>
</evidence>
<dbReference type="InterPro" id="IPR050090">
    <property type="entry name" value="Tyrosine_recombinase_XerCD"/>
</dbReference>
<reference evidence="5" key="1">
    <citation type="submission" date="2023-07" db="EMBL/GenBank/DDBJ databases">
        <title>30 novel species of actinomycetes from the DSMZ collection.</title>
        <authorList>
            <person name="Nouioui I."/>
        </authorList>
    </citation>
    <scope>NUCLEOTIDE SEQUENCE [LARGE SCALE GENOMIC DNA]</scope>
    <source>
        <strain evidence="5">DSM 44399</strain>
    </source>
</reference>
<name>A0ABU2JG64_9ACTN</name>
<protein>
    <submittedName>
        <fullName evidence="4">Tyrosine-type recombinase/integrase</fullName>
    </submittedName>
</protein>
<keyword evidence="1" id="KW-0233">DNA recombination</keyword>
<dbReference type="InterPro" id="IPR002104">
    <property type="entry name" value="Integrase_catalytic"/>
</dbReference>
<evidence type="ECO:0000313" key="5">
    <source>
        <dbReference type="Proteomes" id="UP001183176"/>
    </source>
</evidence>
<feature type="domain" description="Tyr recombinase" evidence="3">
    <location>
        <begin position="1"/>
        <end position="178"/>
    </location>
</feature>
<feature type="compositionally biased region" description="Gly residues" evidence="2">
    <location>
        <begin position="207"/>
        <end position="216"/>
    </location>
</feature>
<gene>
    <name evidence="4" type="ORF">RM423_21610</name>
</gene>
<dbReference type="Proteomes" id="UP001183176">
    <property type="component" value="Unassembled WGS sequence"/>
</dbReference>
<proteinExistence type="predicted"/>
<evidence type="ECO:0000259" key="3">
    <source>
        <dbReference type="PROSITE" id="PS51898"/>
    </source>
</evidence>
<accession>A0ABU2JG64</accession>
<dbReference type="InterPro" id="IPR011010">
    <property type="entry name" value="DNA_brk_join_enz"/>
</dbReference>
<organism evidence="4 5">
    <name type="scientific">Jatrophihabitans lederbergiae</name>
    <dbReference type="NCBI Taxonomy" id="3075547"/>
    <lineage>
        <taxon>Bacteria</taxon>
        <taxon>Bacillati</taxon>
        <taxon>Actinomycetota</taxon>
        <taxon>Actinomycetes</taxon>
        <taxon>Jatrophihabitantales</taxon>
        <taxon>Jatrophihabitantaceae</taxon>
        <taxon>Jatrophihabitans</taxon>
    </lineage>
</organism>
<dbReference type="PANTHER" id="PTHR30349:SF64">
    <property type="entry name" value="PROPHAGE INTEGRASE INTD-RELATED"/>
    <property type="match status" value="1"/>
</dbReference>
<dbReference type="SUPFAM" id="SSF56349">
    <property type="entry name" value="DNA breaking-rejoining enzymes"/>
    <property type="match status" value="1"/>
</dbReference>
<dbReference type="InterPro" id="IPR013762">
    <property type="entry name" value="Integrase-like_cat_sf"/>
</dbReference>
<dbReference type="PANTHER" id="PTHR30349">
    <property type="entry name" value="PHAGE INTEGRASE-RELATED"/>
    <property type="match status" value="1"/>
</dbReference>
<evidence type="ECO:0000256" key="1">
    <source>
        <dbReference type="ARBA" id="ARBA00023172"/>
    </source>
</evidence>
<dbReference type="Pfam" id="PF00589">
    <property type="entry name" value="Phage_integrase"/>
    <property type="match status" value="1"/>
</dbReference>
<feature type="region of interest" description="Disordered" evidence="2">
    <location>
        <begin position="193"/>
        <end position="216"/>
    </location>
</feature>
<evidence type="ECO:0000256" key="2">
    <source>
        <dbReference type="SAM" id="MobiDB-lite"/>
    </source>
</evidence>
<comment type="caution">
    <text evidence="4">The sequence shown here is derived from an EMBL/GenBank/DDBJ whole genome shotgun (WGS) entry which is preliminary data.</text>
</comment>
<dbReference type="Gene3D" id="1.10.443.10">
    <property type="entry name" value="Intergrase catalytic core"/>
    <property type="match status" value="1"/>
</dbReference>
<dbReference type="EMBL" id="JAVREH010000062">
    <property type="protein sequence ID" value="MDT0263975.1"/>
    <property type="molecule type" value="Genomic_DNA"/>
</dbReference>
<sequence length="216" mass="23177">MADAATMLEPGRPKLASNASFAQYRLVIFVLAYCGLRWSEIAALHVGAGGLDKRRLTVGAAVVEVGHEVRWMSIPRFLVDDLHAHIGERTTDDLLFTAPEGGVMRNRNARRAWFNRAATAAGETGLTPHELRRTAASLAVSAGANVKAVQRMLGHASAAMTLDLYADLFDDDLEAVADRLDVLRESARVARLLHAPPESESESGPGTTIGPGNRGL</sequence>